<accession>A0A418MK91</accession>
<feature type="chain" id="PRO_5019007104" evidence="5">
    <location>
        <begin position="20"/>
        <end position="457"/>
    </location>
</feature>
<comment type="subcellular location">
    <subcellularLocation>
        <location evidence="1">Secreted</location>
    </subcellularLocation>
</comment>
<sequence>MRWLFQVFILGLISQLAVAEVWYVSGTGSDTNDGKTTRTAFRSLQKAAEQVQPGDVVLIGNGIYAGTEGETGPVLTISRSGRSDAWITWKAQPGHRPEIRPSGWAGIQITGSYHILDGLTVTGANDSLVLLRALEDAKKPKPDPRFNTNGIIIEGRRQPVDQKPHHVVIRNCQVSKCPGGGITGLETDYLTIEDCLVFDNAWYMRYAGSGITTLNNWAFDDKPGYHIIIQRNYVWNNKTLVPWERTGKLSDGNGILLDVTDLTQQGATNPNADAVVAAQTARKDSAQAVPASPPKSQRPEWKGRALIANNVSAYNGGSGIHTFRTRHVDIVNNTTYWNGQVVGYEELFPNRSDDIVIMNNIIVPHPGGKVTSNNRNTNIRWDYNLYPAAQQVFVGPNDRIADPLFVNVQPDLRKADFRLQKTSPGYNSGGVELPLTTDITGKARPKASGRDRGAYEQ</sequence>
<evidence type="ECO:0000313" key="7">
    <source>
        <dbReference type="Proteomes" id="UP000283523"/>
    </source>
</evidence>
<evidence type="ECO:0000256" key="3">
    <source>
        <dbReference type="ARBA" id="ARBA00022729"/>
    </source>
</evidence>
<dbReference type="SUPFAM" id="SSF51126">
    <property type="entry name" value="Pectin lyase-like"/>
    <property type="match status" value="1"/>
</dbReference>
<evidence type="ECO:0000256" key="4">
    <source>
        <dbReference type="SAM" id="MobiDB-lite"/>
    </source>
</evidence>
<organism evidence="6 7">
    <name type="scientific">Fibrisoma montanum</name>
    <dbReference type="NCBI Taxonomy" id="2305895"/>
    <lineage>
        <taxon>Bacteria</taxon>
        <taxon>Pseudomonadati</taxon>
        <taxon>Bacteroidota</taxon>
        <taxon>Cytophagia</taxon>
        <taxon>Cytophagales</taxon>
        <taxon>Spirosomataceae</taxon>
        <taxon>Fibrisoma</taxon>
    </lineage>
</organism>
<dbReference type="GO" id="GO:0016837">
    <property type="term" value="F:carbon-oxygen lyase activity, acting on polysaccharides"/>
    <property type="evidence" value="ECO:0007669"/>
    <property type="project" value="TreeGrafter"/>
</dbReference>
<comment type="caution">
    <text evidence="6">The sequence shown here is derived from an EMBL/GenBank/DDBJ whole genome shotgun (WGS) entry which is preliminary data.</text>
</comment>
<dbReference type="InterPro" id="IPR011050">
    <property type="entry name" value="Pectin_lyase_fold/virulence"/>
</dbReference>
<name>A0A418MK91_9BACT</name>
<evidence type="ECO:0000313" key="6">
    <source>
        <dbReference type="EMBL" id="RIV27842.1"/>
    </source>
</evidence>
<dbReference type="InterPro" id="IPR012334">
    <property type="entry name" value="Pectin_lyas_fold"/>
</dbReference>
<gene>
    <name evidence="6" type="ORF">DYU11_02310</name>
</gene>
<keyword evidence="3 5" id="KW-0732">Signal</keyword>
<dbReference type="GO" id="GO:0005576">
    <property type="term" value="C:extracellular region"/>
    <property type="evidence" value="ECO:0007669"/>
    <property type="project" value="UniProtKB-SubCell"/>
</dbReference>
<feature type="signal peptide" evidence="5">
    <location>
        <begin position="1"/>
        <end position="19"/>
    </location>
</feature>
<evidence type="ECO:0000256" key="2">
    <source>
        <dbReference type="ARBA" id="ARBA00022525"/>
    </source>
</evidence>
<dbReference type="Gene3D" id="2.160.20.10">
    <property type="entry name" value="Single-stranded right-handed beta-helix, Pectin lyase-like"/>
    <property type="match status" value="1"/>
</dbReference>
<dbReference type="OrthoDB" id="786002at2"/>
<keyword evidence="2" id="KW-0964">Secreted</keyword>
<dbReference type="EMBL" id="QXED01000001">
    <property type="protein sequence ID" value="RIV27842.1"/>
    <property type="molecule type" value="Genomic_DNA"/>
</dbReference>
<proteinExistence type="predicted"/>
<reference evidence="6 7" key="1">
    <citation type="submission" date="2018-08" db="EMBL/GenBank/DDBJ databases">
        <title>Fibrisoma montanum sp. nov., isolated from Danxia mountain soil.</title>
        <authorList>
            <person name="Huang Y."/>
        </authorList>
    </citation>
    <scope>NUCLEOTIDE SEQUENCE [LARGE SCALE GENOMIC DNA]</scope>
    <source>
        <strain evidence="6 7">HYT19</strain>
    </source>
</reference>
<evidence type="ECO:0000256" key="5">
    <source>
        <dbReference type="SAM" id="SignalP"/>
    </source>
</evidence>
<dbReference type="PANTHER" id="PTHR40088:SF2">
    <property type="entry name" value="SECRETED SUGAR HYDROLASE"/>
    <property type="match status" value="1"/>
</dbReference>
<evidence type="ECO:0000256" key="1">
    <source>
        <dbReference type="ARBA" id="ARBA00004613"/>
    </source>
</evidence>
<dbReference type="AlphaFoldDB" id="A0A418MK91"/>
<keyword evidence="7" id="KW-1185">Reference proteome</keyword>
<feature type="region of interest" description="Disordered" evidence="4">
    <location>
        <begin position="421"/>
        <end position="457"/>
    </location>
</feature>
<protein>
    <submittedName>
        <fullName evidence="6">Uncharacterized protein</fullName>
    </submittedName>
</protein>
<feature type="compositionally biased region" description="Basic and acidic residues" evidence="4">
    <location>
        <begin position="448"/>
        <end position="457"/>
    </location>
</feature>
<dbReference type="PANTHER" id="PTHR40088">
    <property type="entry name" value="PECTATE LYASE (EUROFUNG)"/>
    <property type="match status" value="1"/>
</dbReference>
<dbReference type="Proteomes" id="UP000283523">
    <property type="component" value="Unassembled WGS sequence"/>
</dbReference>
<dbReference type="InterPro" id="IPR052052">
    <property type="entry name" value="Polysaccharide_Lyase_9"/>
</dbReference>